<reference evidence="4" key="1">
    <citation type="journal article" date="2012" name="Nature">
        <title>A physical, genetic and functional sequence assembly of the barley genome.</title>
        <authorList>
            <consortium name="The International Barley Genome Sequencing Consortium"/>
            <person name="Mayer K.F."/>
            <person name="Waugh R."/>
            <person name="Brown J.W."/>
            <person name="Schulman A."/>
            <person name="Langridge P."/>
            <person name="Platzer M."/>
            <person name="Fincher G.B."/>
            <person name="Muehlbauer G.J."/>
            <person name="Sato K."/>
            <person name="Close T.J."/>
            <person name="Wise R.P."/>
            <person name="Stein N."/>
        </authorList>
    </citation>
    <scope>NUCLEOTIDE SEQUENCE [LARGE SCALE GENOMIC DNA]</scope>
    <source>
        <strain evidence="4">cv. Morex</strain>
    </source>
</reference>
<proteinExistence type="predicted"/>
<evidence type="ECO:0000256" key="1">
    <source>
        <dbReference type="SAM" id="MobiDB-lite"/>
    </source>
</evidence>
<evidence type="ECO:0000313" key="3">
    <source>
        <dbReference type="EnsemblPlants" id="HORVU.MOREX.r3.1HG0083990.1"/>
    </source>
</evidence>
<dbReference type="InterPro" id="IPR036047">
    <property type="entry name" value="F-box-like_dom_sf"/>
</dbReference>
<reference evidence="3" key="2">
    <citation type="submission" date="2020-10" db="EMBL/GenBank/DDBJ databases">
        <authorList>
            <person name="Scholz U."/>
            <person name="Mascher M."/>
            <person name="Fiebig A."/>
        </authorList>
    </citation>
    <scope>NUCLEOTIDE SEQUENCE [LARGE SCALE GENOMIC DNA]</scope>
    <source>
        <strain evidence="3">cv. Morex</strain>
    </source>
</reference>
<dbReference type="Pfam" id="PF24758">
    <property type="entry name" value="LRR_At5g56370"/>
    <property type="match status" value="1"/>
</dbReference>
<dbReference type="SUPFAM" id="SSF81383">
    <property type="entry name" value="F-box domain"/>
    <property type="match status" value="1"/>
</dbReference>
<sequence>MGGSRSRKRKATGHQAPGSDADGEGAGVDRISDLPDAVLGEIVSLLPTEEGARTQLLASRWRHIWRTAPLNLDYDSFSRDDEGPDAAVSRVLAAHQGPGRCFSAPASVIGDRADAWLQSPALNNLQEIALHSLDRRSRTARPPATVQPPPSAAFRFSDTLLVFTIGDCHLTDDITRAQALHFPKLQKLALQRVSISEPSMHTMIAACPALECLLIKDSGGFHCVRINSITLTSIAVSGCSDRAEPRFEQLVIENAPRLESLLTLDSFECSIMTAPKLEALGYLTCHYGTKISFGSAPFDSAVIRQLSVDRLATAACAVKILAVDMDALSLDAVLDLMGCFPCLEKLYIQVMILLC</sequence>
<feature type="region of interest" description="Disordered" evidence="1">
    <location>
        <begin position="1"/>
        <end position="29"/>
    </location>
</feature>
<evidence type="ECO:0000259" key="2">
    <source>
        <dbReference type="Pfam" id="PF24758"/>
    </source>
</evidence>
<dbReference type="CDD" id="cd22160">
    <property type="entry name" value="F-box_AtFBL13-like"/>
    <property type="match status" value="1"/>
</dbReference>
<dbReference type="Gene3D" id="3.80.10.10">
    <property type="entry name" value="Ribonuclease Inhibitor"/>
    <property type="match status" value="1"/>
</dbReference>
<evidence type="ECO:0000313" key="4">
    <source>
        <dbReference type="Proteomes" id="UP000011116"/>
    </source>
</evidence>
<dbReference type="EnsemblPlants" id="HORVU.MOREX.r3.1HG0083990.1">
    <property type="protein sequence ID" value="HORVU.MOREX.r3.1HG0083990.1"/>
    <property type="gene ID" value="HORVU.MOREX.r3.1HG0083990"/>
</dbReference>
<dbReference type="SUPFAM" id="SSF52047">
    <property type="entry name" value="RNI-like"/>
    <property type="match status" value="1"/>
</dbReference>
<dbReference type="PANTHER" id="PTHR32141:SF117">
    <property type="entry name" value="FBD DOMAIN-CONTAINING PROTEIN"/>
    <property type="match status" value="1"/>
</dbReference>
<accession>A0A8I6X6P1</accession>
<dbReference type="InterPro" id="IPR053781">
    <property type="entry name" value="F-box_AtFBL13-like"/>
</dbReference>
<dbReference type="AlphaFoldDB" id="A0A8I6X6P1"/>
<dbReference type="InterPro" id="IPR055411">
    <property type="entry name" value="LRR_FXL15/At3g58940/PEG3-like"/>
</dbReference>
<feature type="domain" description="F-box/LRR-repeat protein 15/At3g58940/PEG3-like LRR" evidence="2">
    <location>
        <begin position="114"/>
        <end position="348"/>
    </location>
</feature>
<protein>
    <recommendedName>
        <fullName evidence="2">F-box/LRR-repeat protein 15/At3g58940/PEG3-like LRR domain-containing protein</fullName>
    </recommendedName>
</protein>
<name>A0A8I6X6P1_HORVV</name>
<dbReference type="Gramene" id="HORVU.MOREX.r3.1HG0083990.1">
    <property type="protein sequence ID" value="HORVU.MOREX.r3.1HG0083990.1"/>
    <property type="gene ID" value="HORVU.MOREX.r3.1HG0083990"/>
</dbReference>
<dbReference type="PANTHER" id="PTHR32141">
    <property type="match status" value="1"/>
</dbReference>
<dbReference type="InterPro" id="IPR055302">
    <property type="entry name" value="F-box_dom-containing"/>
</dbReference>
<organism evidence="3 4">
    <name type="scientific">Hordeum vulgare subsp. vulgare</name>
    <name type="common">Domesticated barley</name>
    <dbReference type="NCBI Taxonomy" id="112509"/>
    <lineage>
        <taxon>Eukaryota</taxon>
        <taxon>Viridiplantae</taxon>
        <taxon>Streptophyta</taxon>
        <taxon>Embryophyta</taxon>
        <taxon>Tracheophyta</taxon>
        <taxon>Spermatophyta</taxon>
        <taxon>Magnoliopsida</taxon>
        <taxon>Liliopsida</taxon>
        <taxon>Poales</taxon>
        <taxon>Poaceae</taxon>
        <taxon>BOP clade</taxon>
        <taxon>Pooideae</taxon>
        <taxon>Triticodae</taxon>
        <taxon>Triticeae</taxon>
        <taxon>Hordeinae</taxon>
        <taxon>Hordeum</taxon>
    </lineage>
</organism>
<feature type="compositionally biased region" description="Basic residues" evidence="1">
    <location>
        <begin position="1"/>
        <end position="12"/>
    </location>
</feature>
<keyword evidence="4" id="KW-1185">Reference proteome</keyword>
<dbReference type="InterPro" id="IPR032675">
    <property type="entry name" value="LRR_dom_sf"/>
</dbReference>
<dbReference type="Proteomes" id="UP000011116">
    <property type="component" value="Chromosome 1H"/>
</dbReference>
<reference evidence="3" key="3">
    <citation type="submission" date="2022-01" db="UniProtKB">
        <authorList>
            <consortium name="EnsemblPlants"/>
        </authorList>
    </citation>
    <scope>IDENTIFICATION</scope>
    <source>
        <strain evidence="3">subsp. vulgare</strain>
    </source>
</reference>